<dbReference type="KEGG" id="aalt:CC77DRAFT_175442"/>
<dbReference type="GeneID" id="29116062"/>
<dbReference type="Proteomes" id="UP000077248">
    <property type="component" value="Unassembled WGS sequence"/>
</dbReference>
<sequence>MLLKHWLRCCASRQPGHEACPDVMPIRTELPTRVVYVGTDKEHDPPGLHLGNREKAAYVALSYCWGGPQRHQTERNRIERYMHTLPVEELPKSLQDAILLTRALGFQYIWIDSLCIIQDCDEDKDREITKMANIYKNAVLTISAATAESCDDGFLGVQEKRVQLLQQNAIKLPINCLNGAIGSVLLYPSRSLFRNTDGLVAIEKRAWTYQEQLLSRRVVSFFEDAMEWSCYSCHLSDDRLGNDELGATDPAYLELTKPSYERSYGMGQLLRVLPRHERKSPKELETLSLFWQRAVFEYTLGSLSNLDDRLPAIAGIASEFYKMTGDVYIAGLWKSCLIRDLQWRTRRQLYESSNNTGRNDFKYDAPTWTWASVHDCVIIFSSAQHDIDSGRVVIIDCKVNRVSASAPFGSVNGGELKIRAPIKFLSDREVEEVLNPTHLDDEKLDELLRLKLSSAMFIGGIFYDMRSRRHGDEPTTLRGGAALPIKLTGIWCLGLSRHADLNYESSGLALAKRADDLFERIGLFQIYVGDNWHDYGAVEQHELRTSWGDDYVVTTVTIV</sequence>
<reference evidence="2 3" key="1">
    <citation type="submission" date="2016-05" db="EMBL/GenBank/DDBJ databases">
        <title>Comparative analysis of secretome profiles of manganese(II)-oxidizing ascomycete fungi.</title>
        <authorList>
            <consortium name="DOE Joint Genome Institute"/>
            <person name="Zeiner C.A."/>
            <person name="Purvine S.O."/>
            <person name="Zink E.M."/>
            <person name="Wu S."/>
            <person name="Pasa-Tolic L."/>
            <person name="Chaput D.L."/>
            <person name="Haridas S."/>
            <person name="Grigoriev I.V."/>
            <person name="Santelli C.M."/>
            <person name="Hansel C.M."/>
        </authorList>
    </citation>
    <scope>NUCLEOTIDE SEQUENCE [LARGE SCALE GENOMIC DNA]</scope>
    <source>
        <strain evidence="2 3">SRC1lrK2f</strain>
    </source>
</reference>
<dbReference type="AlphaFoldDB" id="A0A177DHY0"/>
<dbReference type="PANTHER" id="PTHR33112">
    <property type="entry name" value="DOMAIN PROTEIN, PUTATIVE-RELATED"/>
    <property type="match status" value="1"/>
</dbReference>
<evidence type="ECO:0000313" key="2">
    <source>
        <dbReference type="EMBL" id="OAG18917.1"/>
    </source>
</evidence>
<dbReference type="InterPro" id="IPR010730">
    <property type="entry name" value="HET"/>
</dbReference>
<accession>A0A177DHY0</accession>
<protein>
    <submittedName>
        <fullName evidence="2">HET-domain-containing protein</fullName>
    </submittedName>
</protein>
<organism evidence="2 3">
    <name type="scientific">Alternaria alternata</name>
    <name type="common">Alternaria rot fungus</name>
    <name type="synonym">Torula alternata</name>
    <dbReference type="NCBI Taxonomy" id="5599"/>
    <lineage>
        <taxon>Eukaryota</taxon>
        <taxon>Fungi</taxon>
        <taxon>Dikarya</taxon>
        <taxon>Ascomycota</taxon>
        <taxon>Pezizomycotina</taxon>
        <taxon>Dothideomycetes</taxon>
        <taxon>Pleosporomycetidae</taxon>
        <taxon>Pleosporales</taxon>
        <taxon>Pleosporineae</taxon>
        <taxon>Pleosporaceae</taxon>
        <taxon>Alternaria</taxon>
        <taxon>Alternaria sect. Alternaria</taxon>
        <taxon>Alternaria alternata complex</taxon>
    </lineage>
</organism>
<dbReference type="Pfam" id="PF06985">
    <property type="entry name" value="HET"/>
    <property type="match status" value="1"/>
</dbReference>
<dbReference type="OMA" id="NRIERYM"/>
<keyword evidence="3" id="KW-1185">Reference proteome</keyword>
<dbReference type="VEuPathDB" id="FungiDB:CC77DRAFT_175442"/>
<dbReference type="STRING" id="5599.A0A177DHY0"/>
<gene>
    <name evidence="2" type="ORF">CC77DRAFT_175442</name>
</gene>
<dbReference type="RefSeq" id="XP_018384338.1">
    <property type="nucleotide sequence ID" value="XM_018530468.1"/>
</dbReference>
<evidence type="ECO:0000259" key="1">
    <source>
        <dbReference type="Pfam" id="PF06985"/>
    </source>
</evidence>
<feature type="domain" description="Heterokaryon incompatibility" evidence="1">
    <location>
        <begin position="58"/>
        <end position="211"/>
    </location>
</feature>
<dbReference type="EMBL" id="KV441482">
    <property type="protein sequence ID" value="OAG18917.1"/>
    <property type="molecule type" value="Genomic_DNA"/>
</dbReference>
<dbReference type="PANTHER" id="PTHR33112:SF16">
    <property type="entry name" value="HETEROKARYON INCOMPATIBILITY DOMAIN-CONTAINING PROTEIN"/>
    <property type="match status" value="1"/>
</dbReference>
<name>A0A177DHY0_ALTAL</name>
<proteinExistence type="predicted"/>
<evidence type="ECO:0000313" key="3">
    <source>
        <dbReference type="Proteomes" id="UP000077248"/>
    </source>
</evidence>